<feature type="compositionally biased region" description="Polar residues" evidence="1">
    <location>
        <begin position="164"/>
        <end position="173"/>
    </location>
</feature>
<evidence type="ECO:0000256" key="2">
    <source>
        <dbReference type="SAM" id="Phobius"/>
    </source>
</evidence>
<proteinExistence type="predicted"/>
<keyword evidence="2" id="KW-0812">Transmembrane</keyword>
<name>G3MB94_9CAUD</name>
<dbReference type="GeneID" id="18563242"/>
<protein>
    <submittedName>
        <fullName evidence="3">Gp24</fullName>
    </submittedName>
</protein>
<reference evidence="3 4" key="1">
    <citation type="submission" date="2011-09" db="EMBL/GenBank/DDBJ databases">
        <authorList>
            <person name="Pope W.H."/>
            <person name="Pedulla M.L."/>
            <person name="Ford M.E."/>
            <person name="Peebles C.L."/>
            <person name="Hatfull G.H."/>
            <person name="Hendrix R.W."/>
        </authorList>
    </citation>
    <scope>NUCLEOTIDE SEQUENCE [LARGE SCALE GENOMIC DNA]</scope>
    <source>
        <strain evidence="3">G</strain>
    </source>
</reference>
<sequence length="173" mass="19877">MEQVIDLIIPFIALAFLSVMIDKFTLFLEQIVHKIPHFPDYFEWYTAYAVVLIISTMVCWQGDFRFFDYLNLYFPVWLDYFMSGLVISGGSAFVRTQFSMIEAIPSTVTGIASSFTRLLPGRKDSNVDQSNNNSTAPNKNSQPNVTPNYTEEEYYPPATEEIDTNSNRYTDDI</sequence>
<evidence type="ECO:0000313" key="3">
    <source>
        <dbReference type="EMBL" id="AEO93295.1"/>
    </source>
</evidence>
<feature type="transmembrane region" description="Helical" evidence="2">
    <location>
        <begin position="42"/>
        <end position="60"/>
    </location>
</feature>
<keyword evidence="4" id="KW-1185">Reference proteome</keyword>
<feature type="transmembrane region" description="Helical" evidence="2">
    <location>
        <begin position="7"/>
        <end position="27"/>
    </location>
</feature>
<evidence type="ECO:0000256" key="1">
    <source>
        <dbReference type="SAM" id="MobiDB-lite"/>
    </source>
</evidence>
<gene>
    <name evidence="3" type="primary">24</name>
    <name evidence="3" type="ORF">G_24</name>
</gene>
<organism evidence="3 4">
    <name type="scientific">Bacillus phage G</name>
    <dbReference type="NCBI Taxonomy" id="2884420"/>
    <lineage>
        <taxon>Viruses</taxon>
        <taxon>Duplodnaviria</taxon>
        <taxon>Heunggongvirae</taxon>
        <taxon>Uroviricota</taxon>
        <taxon>Caudoviricetes</taxon>
        <taxon>Donellivirus</taxon>
        <taxon>Donellivirus gee</taxon>
    </lineage>
</organism>
<feature type="transmembrane region" description="Helical" evidence="2">
    <location>
        <begin position="72"/>
        <end position="94"/>
    </location>
</feature>
<feature type="compositionally biased region" description="Polar residues" evidence="1">
    <location>
        <begin position="127"/>
        <end position="145"/>
    </location>
</feature>
<dbReference type="RefSeq" id="YP_009015335.1">
    <property type="nucleotide sequence ID" value="NC_023719.1"/>
</dbReference>
<dbReference type="EMBL" id="JN638751">
    <property type="protein sequence ID" value="AEO93295.1"/>
    <property type="molecule type" value="Genomic_DNA"/>
</dbReference>
<accession>G3MB94</accession>
<feature type="region of interest" description="Disordered" evidence="1">
    <location>
        <begin position="122"/>
        <end position="173"/>
    </location>
</feature>
<dbReference type="Proteomes" id="UP000009273">
    <property type="component" value="Segment"/>
</dbReference>
<keyword evidence="2" id="KW-0472">Membrane</keyword>
<evidence type="ECO:0000313" key="4">
    <source>
        <dbReference type="Proteomes" id="UP000009273"/>
    </source>
</evidence>
<dbReference type="KEGG" id="vg:18563242"/>
<keyword evidence="2" id="KW-1133">Transmembrane helix</keyword>